<comment type="function">
    <text evidence="8">Essential cell division protein. May link together the upstream cell division proteins, which are predominantly cytoplasmic, with the downstream cell division proteins, which are predominantly periplasmic.</text>
</comment>
<dbReference type="OrthoDB" id="6196803at2"/>
<feature type="transmembrane region" description="Helical" evidence="8">
    <location>
        <begin position="21"/>
        <end position="41"/>
    </location>
</feature>
<dbReference type="InterPro" id="IPR011922">
    <property type="entry name" value="Cell_div_FtsL"/>
</dbReference>
<reference evidence="10 11" key="1">
    <citation type="submission" date="2018-09" db="EMBL/GenBank/DDBJ databases">
        <title>Phylogeny of the Shewanellaceae, and recommendation for two new genera, Pseudoshewanella and Parashewanella.</title>
        <authorList>
            <person name="Wang G."/>
        </authorList>
    </citation>
    <scope>NUCLEOTIDE SEQUENCE [LARGE SCALE GENOMIC DNA]</scope>
    <source>
        <strain evidence="10 11">C51</strain>
    </source>
</reference>
<evidence type="ECO:0000256" key="2">
    <source>
        <dbReference type="ARBA" id="ARBA00022475"/>
    </source>
</evidence>
<sequence>MAKGQLSLPKIVLQDLWNHKWVLLLMLFVLLNAVAVVYYSYASRKLISEWDRLLQQRDQLDVEWRNLLLEEQSQTEHSRIIRIATKQLHMKRPLPNEEVVVKLP</sequence>
<evidence type="ECO:0000313" key="11">
    <source>
        <dbReference type="Proteomes" id="UP000281474"/>
    </source>
</evidence>
<dbReference type="HAMAP" id="MF_00910">
    <property type="entry name" value="FtsL"/>
    <property type="match status" value="1"/>
</dbReference>
<dbReference type="EMBL" id="QZEI01000049">
    <property type="protein sequence ID" value="RLV58953.1"/>
    <property type="molecule type" value="Genomic_DNA"/>
</dbReference>
<evidence type="ECO:0000256" key="1">
    <source>
        <dbReference type="ARBA" id="ARBA00004401"/>
    </source>
</evidence>
<organism evidence="10 11">
    <name type="scientific">Parashewanella curva</name>
    <dbReference type="NCBI Taxonomy" id="2338552"/>
    <lineage>
        <taxon>Bacteria</taxon>
        <taxon>Pseudomonadati</taxon>
        <taxon>Pseudomonadota</taxon>
        <taxon>Gammaproteobacteria</taxon>
        <taxon>Alteromonadales</taxon>
        <taxon>Shewanellaceae</taxon>
        <taxon>Parashewanella</taxon>
    </lineage>
</organism>
<evidence type="ECO:0000256" key="9">
    <source>
        <dbReference type="NCBIfam" id="TIGR02209"/>
    </source>
</evidence>
<keyword evidence="2 8" id="KW-1003">Cell membrane</keyword>
<keyword evidence="6 8" id="KW-0472">Membrane</keyword>
<keyword evidence="5 8" id="KW-1133">Transmembrane helix</keyword>
<dbReference type="PANTHER" id="PTHR37479">
    <property type="entry name" value="CELL DIVISION PROTEIN FTSL"/>
    <property type="match status" value="1"/>
</dbReference>
<dbReference type="Pfam" id="PF04999">
    <property type="entry name" value="FtsL"/>
    <property type="match status" value="1"/>
</dbReference>
<comment type="caution">
    <text evidence="10">The sequence shown here is derived from an EMBL/GenBank/DDBJ whole genome shotgun (WGS) entry which is preliminary data.</text>
</comment>
<keyword evidence="3 8" id="KW-0132">Cell division</keyword>
<evidence type="ECO:0000313" key="10">
    <source>
        <dbReference type="EMBL" id="RLV58953.1"/>
    </source>
</evidence>
<dbReference type="PANTHER" id="PTHR37479:SF1">
    <property type="entry name" value="CELL DIVISION PROTEIN FTSL"/>
    <property type="match status" value="1"/>
</dbReference>
<dbReference type="GO" id="GO:0005886">
    <property type="term" value="C:plasma membrane"/>
    <property type="evidence" value="ECO:0007669"/>
    <property type="project" value="UniProtKB-SubCell"/>
</dbReference>
<evidence type="ECO:0000256" key="8">
    <source>
        <dbReference type="HAMAP-Rule" id="MF_00910"/>
    </source>
</evidence>
<comment type="similarity">
    <text evidence="8">Belongs to the FtsL family.</text>
</comment>
<evidence type="ECO:0000256" key="3">
    <source>
        <dbReference type="ARBA" id="ARBA00022618"/>
    </source>
</evidence>
<proteinExistence type="inferred from homology"/>
<keyword evidence="7 8" id="KW-0131">Cell cycle</keyword>
<dbReference type="NCBIfam" id="TIGR02209">
    <property type="entry name" value="ftsL_broad"/>
    <property type="match status" value="1"/>
</dbReference>
<keyword evidence="11" id="KW-1185">Reference proteome</keyword>
<dbReference type="Proteomes" id="UP000281474">
    <property type="component" value="Unassembled WGS sequence"/>
</dbReference>
<gene>
    <name evidence="8 10" type="primary">ftsL</name>
    <name evidence="10" type="ORF">D5018_14625</name>
</gene>
<evidence type="ECO:0000256" key="4">
    <source>
        <dbReference type="ARBA" id="ARBA00022692"/>
    </source>
</evidence>
<name>A0A3L8PWF4_9GAMM</name>
<comment type="subunit">
    <text evidence="8">Part of a complex composed of FtsB, FtsL and FtsQ.</text>
</comment>
<dbReference type="GO" id="GO:0043093">
    <property type="term" value="P:FtsZ-dependent cytokinesis"/>
    <property type="evidence" value="ECO:0007669"/>
    <property type="project" value="UniProtKB-UniRule"/>
</dbReference>
<keyword evidence="8" id="KW-0997">Cell inner membrane</keyword>
<dbReference type="GO" id="GO:0032153">
    <property type="term" value="C:cell division site"/>
    <property type="evidence" value="ECO:0007669"/>
    <property type="project" value="UniProtKB-UniRule"/>
</dbReference>
<accession>A0A3L8PWF4</accession>
<protein>
    <recommendedName>
        <fullName evidence="8 9">Cell division protein FtsL</fullName>
    </recommendedName>
</protein>
<evidence type="ECO:0000256" key="6">
    <source>
        <dbReference type="ARBA" id="ARBA00023136"/>
    </source>
</evidence>
<evidence type="ECO:0000256" key="7">
    <source>
        <dbReference type="ARBA" id="ARBA00023306"/>
    </source>
</evidence>
<dbReference type="AlphaFoldDB" id="A0A3L8PWF4"/>
<comment type="subcellular location">
    <subcellularLocation>
        <location evidence="8">Cell inner membrane</location>
        <topology evidence="8">Single-pass type II membrane protein</topology>
    </subcellularLocation>
    <subcellularLocation>
        <location evidence="1">Cell membrane</location>
        <topology evidence="1">Single-pass type II membrane protein</topology>
    </subcellularLocation>
    <text evidence="8">Localizes to the division septum where it forms a ring structure.</text>
</comment>
<evidence type="ECO:0000256" key="5">
    <source>
        <dbReference type="ARBA" id="ARBA00022989"/>
    </source>
</evidence>
<dbReference type="RefSeq" id="WP_121839744.1">
    <property type="nucleotide sequence ID" value="NZ_ML014798.1"/>
</dbReference>
<keyword evidence="4 8" id="KW-0812">Transmembrane</keyword>